<comment type="caution">
    <text evidence="1">The sequence shown here is derived from an EMBL/GenBank/DDBJ whole genome shotgun (WGS) entry which is preliminary data.</text>
</comment>
<reference evidence="1" key="1">
    <citation type="submission" date="2022-10" db="EMBL/GenBank/DDBJ databases">
        <title>Genome Sequence of Xylaria curta.</title>
        <authorList>
            <person name="Buettner E."/>
        </authorList>
    </citation>
    <scope>NUCLEOTIDE SEQUENCE</scope>
    <source>
        <strain evidence="1">Babe10</strain>
    </source>
</reference>
<dbReference type="Proteomes" id="UP001143856">
    <property type="component" value="Unassembled WGS sequence"/>
</dbReference>
<sequence>MKGSCNIVPLGLSCSKYLTPLTLGQLSPAASFASSKYLSIAAVSARNTTSFTKPTESNIDFGRELIAALVTAQLRAREGKSEKRIGTGQWWATAKRWGGAEGGPIGREVEGDAIVGDKDAFNTENLGEDGPSPDGPSAIDKPAARAGTAIRPRDTRPRSPLEQEARKTLSVYDRYRMVRPPSSNWDKKVRYEAIGKIRGTDYDDVFVVSSLFHHICVLRVRVPERLLKVLDGAVEDDTVKARGERSWGKLEIWRSKWFDLFVVEQRLEAMRLLWGVMAWSMRKVDGEDHVMGNA</sequence>
<organism evidence="1 2">
    <name type="scientific">Xylaria curta</name>
    <dbReference type="NCBI Taxonomy" id="42375"/>
    <lineage>
        <taxon>Eukaryota</taxon>
        <taxon>Fungi</taxon>
        <taxon>Dikarya</taxon>
        <taxon>Ascomycota</taxon>
        <taxon>Pezizomycotina</taxon>
        <taxon>Sordariomycetes</taxon>
        <taxon>Xylariomycetidae</taxon>
        <taxon>Xylariales</taxon>
        <taxon>Xylariaceae</taxon>
        <taxon>Xylaria</taxon>
    </lineage>
</organism>
<gene>
    <name evidence="1" type="ORF">NUW58_g8594</name>
</gene>
<evidence type="ECO:0000313" key="2">
    <source>
        <dbReference type="Proteomes" id="UP001143856"/>
    </source>
</evidence>
<keyword evidence="2" id="KW-1185">Reference proteome</keyword>
<name>A0ACC1N5R7_9PEZI</name>
<proteinExistence type="predicted"/>
<accession>A0ACC1N5R7</accession>
<evidence type="ECO:0000313" key="1">
    <source>
        <dbReference type="EMBL" id="KAJ2974632.1"/>
    </source>
</evidence>
<dbReference type="EMBL" id="JAPDGR010002687">
    <property type="protein sequence ID" value="KAJ2974632.1"/>
    <property type="molecule type" value="Genomic_DNA"/>
</dbReference>
<protein>
    <submittedName>
        <fullName evidence="1">Uncharacterized protein</fullName>
    </submittedName>
</protein>